<dbReference type="SUPFAM" id="SSF53335">
    <property type="entry name" value="S-adenosyl-L-methionine-dependent methyltransferases"/>
    <property type="match status" value="1"/>
</dbReference>
<dbReference type="AlphaFoldDB" id="A0A8J8PCZ7"/>
<protein>
    <recommendedName>
        <fullName evidence="2">Methyltransferase domain-containing protein</fullName>
    </recommendedName>
</protein>
<accession>A0A8J8PCZ7</accession>
<dbReference type="Pfam" id="PF13649">
    <property type="entry name" value="Methyltransf_25"/>
    <property type="match status" value="1"/>
</dbReference>
<proteinExistence type="predicted"/>
<reference evidence="3" key="1">
    <citation type="submission" date="2016-03" db="EMBL/GenBank/DDBJ databases">
        <authorList>
            <person name="Borrel G."/>
            <person name="Mccann A."/>
            <person name="O'Toole P.W."/>
        </authorList>
    </citation>
    <scope>NUCLEOTIDE SEQUENCE</scope>
    <source>
        <strain evidence="3">183</strain>
    </source>
</reference>
<dbReference type="PANTHER" id="PTHR43861">
    <property type="entry name" value="TRANS-ACONITATE 2-METHYLTRANSFERASE-RELATED"/>
    <property type="match status" value="1"/>
</dbReference>
<dbReference type="Proteomes" id="UP000752814">
    <property type="component" value="Unassembled WGS sequence"/>
</dbReference>
<sequence length="206" mass="23537">MSEPCSKRINPKQREFFNGRAEIWDSITTHDDEKVSYITSILELKGDEKIMDVGTGTGVMIPYYESKLDSGSITAVDYSENMIEVARRKFPENEHPVTFKVSDIYNLEMKPEFDLIMCYSCFPHFPNQPLAVSHLTEGLESGGKFVVAHSASRDKINNVHMEAGKIVSNDFLPQMNELAEMMEKAHLDVIFRRDDEEYYIAVGCKH</sequence>
<dbReference type="GO" id="GO:0016740">
    <property type="term" value="F:transferase activity"/>
    <property type="evidence" value="ECO:0007669"/>
    <property type="project" value="UniProtKB-KW"/>
</dbReference>
<keyword evidence="1" id="KW-0808">Transferase</keyword>
<dbReference type="InterPro" id="IPR041698">
    <property type="entry name" value="Methyltransf_25"/>
</dbReference>
<evidence type="ECO:0000313" key="3">
    <source>
        <dbReference type="EMBL" id="TQS81913.1"/>
    </source>
</evidence>
<dbReference type="Gene3D" id="3.40.50.150">
    <property type="entry name" value="Vaccinia Virus protein VP39"/>
    <property type="match status" value="1"/>
</dbReference>
<gene>
    <name evidence="3" type="ORF">A3207_09100</name>
</gene>
<evidence type="ECO:0000259" key="2">
    <source>
        <dbReference type="Pfam" id="PF13649"/>
    </source>
</evidence>
<organism evidence="3 4">
    <name type="scientific">Candidatus Methanomassiliicoccus intestinalis</name>
    <dbReference type="NCBI Taxonomy" id="1406512"/>
    <lineage>
        <taxon>Archaea</taxon>
        <taxon>Methanobacteriati</taxon>
        <taxon>Thermoplasmatota</taxon>
        <taxon>Thermoplasmata</taxon>
        <taxon>Methanomassiliicoccales</taxon>
        <taxon>Methanomassiliicoccaceae</taxon>
        <taxon>Methanomassiliicoccus</taxon>
    </lineage>
</organism>
<feature type="domain" description="Methyltransferase" evidence="2">
    <location>
        <begin position="50"/>
        <end position="143"/>
    </location>
</feature>
<evidence type="ECO:0000256" key="1">
    <source>
        <dbReference type="ARBA" id="ARBA00022679"/>
    </source>
</evidence>
<dbReference type="CDD" id="cd02440">
    <property type="entry name" value="AdoMet_MTases"/>
    <property type="match status" value="1"/>
</dbReference>
<name>A0A8J8PCZ7_9ARCH</name>
<dbReference type="EMBL" id="LVVT01000020">
    <property type="protein sequence ID" value="TQS81913.1"/>
    <property type="molecule type" value="Genomic_DNA"/>
</dbReference>
<evidence type="ECO:0000313" key="4">
    <source>
        <dbReference type="Proteomes" id="UP000752814"/>
    </source>
</evidence>
<comment type="caution">
    <text evidence="3">The sequence shown here is derived from an EMBL/GenBank/DDBJ whole genome shotgun (WGS) entry which is preliminary data.</text>
</comment>
<dbReference type="InterPro" id="IPR029063">
    <property type="entry name" value="SAM-dependent_MTases_sf"/>
</dbReference>